<dbReference type="SFLD" id="SFLDG01135">
    <property type="entry name" value="C1.5.6:_HAD__Beta-PGM__Phospha"/>
    <property type="match status" value="1"/>
</dbReference>
<proteinExistence type="inferred from homology"/>
<dbReference type="EMBL" id="JXXE01000340">
    <property type="protein sequence ID" value="KIZ40716.1"/>
    <property type="molecule type" value="Genomic_DNA"/>
</dbReference>
<dbReference type="InterPro" id="IPR036412">
    <property type="entry name" value="HAD-like_sf"/>
</dbReference>
<dbReference type="Gene3D" id="1.10.150.240">
    <property type="entry name" value="Putative phosphatase, domain 2"/>
    <property type="match status" value="1"/>
</dbReference>
<dbReference type="Gene3D" id="3.40.50.1000">
    <property type="entry name" value="HAD superfamily/HAD-like"/>
    <property type="match status" value="1"/>
</dbReference>
<dbReference type="Pfam" id="PF00702">
    <property type="entry name" value="Hydrolase"/>
    <property type="match status" value="1"/>
</dbReference>
<evidence type="ECO:0000256" key="3">
    <source>
        <dbReference type="ARBA" id="ARBA00022723"/>
    </source>
</evidence>
<dbReference type="CDD" id="cd07526">
    <property type="entry name" value="HAD_BPGM_like"/>
    <property type="match status" value="1"/>
</dbReference>
<dbReference type="SUPFAM" id="SSF56784">
    <property type="entry name" value="HAD-like"/>
    <property type="match status" value="1"/>
</dbReference>
<keyword evidence="4" id="KW-0460">Magnesium</keyword>
<accession>A0A0D7EJB2</accession>
<gene>
    <name evidence="5" type="ORF">OO17_16955</name>
</gene>
<sequence>MNYDLVIFDCDGVLVDSEALACHVHAELLTQHGYAITADQVHDRFLGRSAREARFEVESELGRALPDSYTAQLKAAIDLAFGASLQPIAHVAETLPGLSQRICVASSGTPTRIVSSLTTTGLLSFFSPHLFSASDVANGKPAPDLFLFAAQRMQVAAERCVVIEDSIAGVTGAAAAGMTVLGFHGGSHCRPSHAAALRAAGAVASFADMRQLPAMIDQMHLKPA</sequence>
<name>A0A0D7EJB2_RHOPL</name>
<dbReference type="GO" id="GO:0046872">
    <property type="term" value="F:metal ion binding"/>
    <property type="evidence" value="ECO:0007669"/>
    <property type="project" value="UniProtKB-KW"/>
</dbReference>
<keyword evidence="5" id="KW-0378">Hydrolase</keyword>
<dbReference type="InterPro" id="IPR023214">
    <property type="entry name" value="HAD_sf"/>
</dbReference>
<dbReference type="InterPro" id="IPR051600">
    <property type="entry name" value="Beta-PGM-like"/>
</dbReference>
<evidence type="ECO:0000256" key="1">
    <source>
        <dbReference type="ARBA" id="ARBA00001946"/>
    </source>
</evidence>
<evidence type="ECO:0000256" key="4">
    <source>
        <dbReference type="ARBA" id="ARBA00022842"/>
    </source>
</evidence>
<organism evidence="5 6">
    <name type="scientific">Rhodopseudomonas palustris</name>
    <dbReference type="NCBI Taxonomy" id="1076"/>
    <lineage>
        <taxon>Bacteria</taxon>
        <taxon>Pseudomonadati</taxon>
        <taxon>Pseudomonadota</taxon>
        <taxon>Alphaproteobacteria</taxon>
        <taxon>Hyphomicrobiales</taxon>
        <taxon>Nitrobacteraceae</taxon>
        <taxon>Rhodopseudomonas</taxon>
    </lineage>
</organism>
<reference evidence="5 6" key="1">
    <citation type="submission" date="2014-11" db="EMBL/GenBank/DDBJ databases">
        <title>Genomics and ecophysiology of heterotrophic nitrogen fixing bacteria isolated from estuarine surface water.</title>
        <authorList>
            <person name="Bentzon-Tilia M."/>
            <person name="Severin I."/>
            <person name="Hansen L.H."/>
            <person name="Riemann L."/>
        </authorList>
    </citation>
    <scope>NUCLEOTIDE SEQUENCE [LARGE SCALE GENOMIC DNA]</scope>
    <source>
        <strain evidence="5 6">BAL398</strain>
    </source>
</reference>
<comment type="cofactor">
    <cofactor evidence="1">
        <name>Mg(2+)</name>
        <dbReference type="ChEBI" id="CHEBI:18420"/>
    </cofactor>
</comment>
<dbReference type="InterPro" id="IPR023198">
    <property type="entry name" value="PGP-like_dom2"/>
</dbReference>
<dbReference type="OrthoDB" id="9797743at2"/>
<dbReference type="NCBIfam" id="TIGR01509">
    <property type="entry name" value="HAD-SF-IA-v3"/>
    <property type="match status" value="1"/>
</dbReference>
<dbReference type="PANTHER" id="PTHR46193">
    <property type="entry name" value="6-PHOSPHOGLUCONATE PHOSPHATASE"/>
    <property type="match status" value="1"/>
</dbReference>
<dbReference type="Proteomes" id="UP000032515">
    <property type="component" value="Unassembled WGS sequence"/>
</dbReference>
<keyword evidence="3" id="KW-0479">Metal-binding</keyword>
<dbReference type="PATRIC" id="fig|1076.23.peg.3642"/>
<evidence type="ECO:0000313" key="6">
    <source>
        <dbReference type="Proteomes" id="UP000032515"/>
    </source>
</evidence>
<dbReference type="SFLD" id="SFLDG01129">
    <property type="entry name" value="C1.5:_HAD__Beta-PGM__Phosphata"/>
    <property type="match status" value="1"/>
</dbReference>
<evidence type="ECO:0000256" key="2">
    <source>
        <dbReference type="ARBA" id="ARBA00006171"/>
    </source>
</evidence>
<dbReference type="RefSeq" id="WP_044413510.1">
    <property type="nucleotide sequence ID" value="NZ_JXXE01000340.1"/>
</dbReference>
<comment type="similarity">
    <text evidence="2">Belongs to the HAD-like hydrolase superfamily. CbbY/CbbZ/Gph/YieH family.</text>
</comment>
<comment type="caution">
    <text evidence="5">The sequence shown here is derived from an EMBL/GenBank/DDBJ whole genome shotgun (WGS) entry which is preliminary data.</text>
</comment>
<evidence type="ECO:0000313" key="5">
    <source>
        <dbReference type="EMBL" id="KIZ40716.1"/>
    </source>
</evidence>
<dbReference type="SFLD" id="SFLDS00003">
    <property type="entry name" value="Haloacid_Dehalogenase"/>
    <property type="match status" value="1"/>
</dbReference>
<dbReference type="AlphaFoldDB" id="A0A0D7EJB2"/>
<dbReference type="InterPro" id="IPR006439">
    <property type="entry name" value="HAD-SF_hydro_IA"/>
</dbReference>
<dbReference type="PANTHER" id="PTHR46193:SF10">
    <property type="entry name" value="6-PHOSPHOGLUCONATE PHOSPHATASE"/>
    <property type="match status" value="1"/>
</dbReference>
<dbReference type="GO" id="GO:0016787">
    <property type="term" value="F:hydrolase activity"/>
    <property type="evidence" value="ECO:0007669"/>
    <property type="project" value="UniProtKB-KW"/>
</dbReference>
<protein>
    <submittedName>
        <fullName evidence="5">Hydrolase</fullName>
    </submittedName>
</protein>